<keyword evidence="1" id="KW-0479">Metal-binding</keyword>
<dbReference type="EMBL" id="CP045226">
    <property type="protein sequence ID" value="QFS48264.1"/>
    <property type="molecule type" value="Genomic_DNA"/>
</dbReference>
<organism evidence="5 6">
    <name type="scientific">Nostoc sphaeroides CCNUC1</name>
    <dbReference type="NCBI Taxonomy" id="2653204"/>
    <lineage>
        <taxon>Bacteria</taxon>
        <taxon>Bacillati</taxon>
        <taxon>Cyanobacteriota</taxon>
        <taxon>Cyanophyceae</taxon>
        <taxon>Nostocales</taxon>
        <taxon>Nostocaceae</taxon>
        <taxon>Nostoc</taxon>
    </lineage>
</organism>
<feature type="domain" description="Tyrosinase copper-binding" evidence="3">
    <location>
        <begin position="63"/>
        <end position="80"/>
    </location>
</feature>
<proteinExistence type="predicted"/>
<name>A0A5P8W6J8_9NOSO</name>
<dbReference type="PROSITE" id="PS00498">
    <property type="entry name" value="TYROSINASE_2"/>
    <property type="match status" value="1"/>
</dbReference>
<dbReference type="GO" id="GO:0046872">
    <property type="term" value="F:metal ion binding"/>
    <property type="evidence" value="ECO:0007669"/>
    <property type="project" value="UniProtKB-KW"/>
</dbReference>
<evidence type="ECO:0000313" key="5">
    <source>
        <dbReference type="EMBL" id="QFS48264.1"/>
    </source>
</evidence>
<protein>
    <submittedName>
        <fullName evidence="5">TYR, tyrosinase</fullName>
    </submittedName>
</protein>
<dbReference type="RefSeq" id="WP_152590139.1">
    <property type="nucleotide sequence ID" value="NZ_CP045226.1"/>
</dbReference>
<dbReference type="Gene3D" id="1.10.1280.10">
    <property type="entry name" value="Di-copper center containing domain from catechol oxidase"/>
    <property type="match status" value="1"/>
</dbReference>
<sequence>MASNVFARENIRNWTETSRKLYLFRRGLEEMQKISETSITDERGYQWVAGVHGGFGGEPYCQHSNLNFVTWHRPYVLDFELKLRDQIRKIASAAEADEWRLPYWDWAAESVTGLPDSFTVSTYVDLETGETKPNPLLSQPYQLEWDPGLSDAPSPPPPWPINTYRNPKDISQLKSLRELVQNALKEPSFTNFSPALEQPHNRLHVWVMGYMATFRSSFDPIFWVHHANVDRQFWLWQRKFSNSSIPSEVRDFPCQPFKFKDIKASAFFEVEQLGYTYAESQNVITRSTAIETMNLRFSAARASAIADGIEMPMAGLVSEAEEAVPPVFPQTLEIKLDPIKNAFERAYLRLYDLEHTEKTYEIRVFANREGTPDATTPLTDEKHYLGSFVLLGHGNCPGAPGHCDRMAKTEDSLRQKHHLSPGLALLDVTKGLMHLKENRTSTNGDVGVDPILLSLVVVDLHNQQVSHKQIQFARLSLSTI</sequence>
<keyword evidence="6" id="KW-1185">Reference proteome</keyword>
<dbReference type="SUPFAM" id="SSF48056">
    <property type="entry name" value="Di-copper centre-containing domain"/>
    <property type="match status" value="1"/>
</dbReference>
<dbReference type="PROSITE" id="PS00497">
    <property type="entry name" value="TYROSINASE_1"/>
    <property type="match status" value="1"/>
</dbReference>
<accession>A0A5P8W6J8</accession>
<dbReference type="Proteomes" id="UP000326678">
    <property type="component" value="Chromosome Gxm1"/>
</dbReference>
<dbReference type="InterPro" id="IPR008922">
    <property type="entry name" value="Di-copper_centre_dom_sf"/>
</dbReference>
<evidence type="ECO:0000259" key="4">
    <source>
        <dbReference type="PROSITE" id="PS00498"/>
    </source>
</evidence>
<dbReference type="GO" id="GO:0016491">
    <property type="term" value="F:oxidoreductase activity"/>
    <property type="evidence" value="ECO:0007669"/>
    <property type="project" value="InterPro"/>
</dbReference>
<dbReference type="PANTHER" id="PTHR11474">
    <property type="entry name" value="TYROSINASE FAMILY MEMBER"/>
    <property type="match status" value="1"/>
</dbReference>
<dbReference type="InterPro" id="IPR050316">
    <property type="entry name" value="Tyrosinase/Hemocyanin"/>
</dbReference>
<dbReference type="KEGG" id="nsh:GXM_05756"/>
<evidence type="ECO:0000259" key="3">
    <source>
        <dbReference type="PROSITE" id="PS00497"/>
    </source>
</evidence>
<evidence type="ECO:0000313" key="6">
    <source>
        <dbReference type="Proteomes" id="UP000326678"/>
    </source>
</evidence>
<dbReference type="PRINTS" id="PR00092">
    <property type="entry name" value="TYROSINASE"/>
</dbReference>
<dbReference type="AlphaFoldDB" id="A0A5P8W6J8"/>
<gene>
    <name evidence="5" type="ORF">GXM_05756</name>
</gene>
<dbReference type="Pfam" id="PF00264">
    <property type="entry name" value="Tyrosinase"/>
    <property type="match status" value="1"/>
</dbReference>
<reference evidence="5 6" key="1">
    <citation type="submission" date="2019-10" db="EMBL/GenBank/DDBJ databases">
        <title>Genomic and transcriptomic insights into the perfect genentic adaptation of a filamentous nitrogen-fixing cyanobacterium to rice fields.</title>
        <authorList>
            <person name="Chen Z."/>
        </authorList>
    </citation>
    <scope>NUCLEOTIDE SEQUENCE [LARGE SCALE GENOMIC DNA]</scope>
    <source>
        <strain evidence="5">CCNUC1</strain>
    </source>
</reference>
<evidence type="ECO:0000256" key="2">
    <source>
        <dbReference type="ARBA" id="ARBA00023008"/>
    </source>
</evidence>
<dbReference type="PANTHER" id="PTHR11474:SF76">
    <property type="entry name" value="SHKT DOMAIN-CONTAINING PROTEIN"/>
    <property type="match status" value="1"/>
</dbReference>
<feature type="domain" description="Tyrosinase copper-binding" evidence="4">
    <location>
        <begin position="219"/>
        <end position="230"/>
    </location>
</feature>
<keyword evidence="2" id="KW-0186">Copper</keyword>
<dbReference type="InterPro" id="IPR002227">
    <property type="entry name" value="Tyrosinase_Cu-bd"/>
</dbReference>
<evidence type="ECO:0000256" key="1">
    <source>
        <dbReference type="ARBA" id="ARBA00022723"/>
    </source>
</evidence>